<dbReference type="RefSeq" id="WP_066863011.1">
    <property type="nucleotide sequence ID" value="NZ_CABKVV010000013.1"/>
</dbReference>
<protein>
    <submittedName>
        <fullName evidence="3">Uncharacterized protein</fullName>
    </submittedName>
</protein>
<evidence type="ECO:0000313" key="3">
    <source>
        <dbReference type="EMBL" id="MCQ4840837.1"/>
    </source>
</evidence>
<organism evidence="3 4">
    <name type="scientific">Neglectibacter timonensis</name>
    <dbReference type="NCBI Taxonomy" id="1776382"/>
    <lineage>
        <taxon>Bacteria</taxon>
        <taxon>Bacillati</taxon>
        <taxon>Bacillota</taxon>
        <taxon>Clostridia</taxon>
        <taxon>Eubacteriales</taxon>
        <taxon>Oscillospiraceae</taxon>
        <taxon>Neglectibacter</taxon>
    </lineage>
</organism>
<evidence type="ECO:0000256" key="2">
    <source>
        <dbReference type="SAM" id="SignalP"/>
    </source>
</evidence>
<dbReference type="Proteomes" id="UP001524473">
    <property type="component" value="Unassembled WGS sequence"/>
</dbReference>
<dbReference type="PROSITE" id="PS51257">
    <property type="entry name" value="PROKAR_LIPOPROTEIN"/>
    <property type="match status" value="1"/>
</dbReference>
<feature type="region of interest" description="Disordered" evidence="1">
    <location>
        <begin position="26"/>
        <end position="54"/>
    </location>
</feature>
<evidence type="ECO:0000256" key="1">
    <source>
        <dbReference type="SAM" id="MobiDB-lite"/>
    </source>
</evidence>
<feature type="compositionally biased region" description="Low complexity" evidence="1">
    <location>
        <begin position="40"/>
        <end position="52"/>
    </location>
</feature>
<dbReference type="GeneID" id="90532097"/>
<sequence>MKLHRKLVCILLPVLLFSACSPGGNSSSGGEESRVPPVQSSSASSEALESAAPEFDGVDFAARYRQAKQRLAEGEKTSQPVPQDPKETGFAVVSLDERVYGISQYAFLPLGERSLTEEEFLQLAQAMEGVPEWGILTPKYCRTGLMEGNGTAAAGQNRELTREEKLRYGALRPLYLYEGKRAEERTGQEAPLCVELSGEESGEIYRILPAASMTDEQLLRYLETEFREVPPEMYQPLVGEVSYQELPAVIEVAVTRYKLGDGTTPDYRAELITSGTETRNTDREYWGIELCFPEGDQYTLCLYAADGNLTSWIRWPPGYFDDPDFSGIRQLPEGGPRSEEEVLEAAVAYLRQIEPGEWEVTDCTVSESQGAVGQFYGSASEAEIKTSTGVRFNITVLNSDLSICNFIVRNGKA</sequence>
<keyword evidence="2" id="KW-0732">Signal</keyword>
<name>A0ABT1S1M5_9FIRM</name>
<proteinExistence type="predicted"/>
<accession>A0ABT1S1M5</accession>
<dbReference type="EMBL" id="JANFZH010000031">
    <property type="protein sequence ID" value="MCQ4840837.1"/>
    <property type="molecule type" value="Genomic_DNA"/>
</dbReference>
<keyword evidence="4" id="KW-1185">Reference proteome</keyword>
<comment type="caution">
    <text evidence="3">The sequence shown here is derived from an EMBL/GenBank/DDBJ whole genome shotgun (WGS) entry which is preliminary data.</text>
</comment>
<feature type="chain" id="PRO_5046746306" evidence="2">
    <location>
        <begin position="24"/>
        <end position="413"/>
    </location>
</feature>
<reference evidence="3 4" key="1">
    <citation type="submission" date="2022-06" db="EMBL/GenBank/DDBJ databases">
        <title>Isolation of gut microbiota from human fecal samples.</title>
        <authorList>
            <person name="Pamer E.G."/>
            <person name="Barat B."/>
            <person name="Waligurski E."/>
            <person name="Medina S."/>
            <person name="Paddock L."/>
            <person name="Mostad J."/>
        </authorList>
    </citation>
    <scope>NUCLEOTIDE SEQUENCE [LARGE SCALE GENOMIC DNA]</scope>
    <source>
        <strain evidence="3 4">DFI.9.73</strain>
    </source>
</reference>
<evidence type="ECO:0000313" key="4">
    <source>
        <dbReference type="Proteomes" id="UP001524473"/>
    </source>
</evidence>
<feature type="signal peptide" evidence="2">
    <location>
        <begin position="1"/>
        <end position="23"/>
    </location>
</feature>
<gene>
    <name evidence="3" type="ORF">NE695_13060</name>
</gene>